<gene>
    <name evidence="3" type="ORF">Agub_g2351</name>
</gene>
<reference evidence="3 4" key="1">
    <citation type="journal article" date="2021" name="Sci. Rep.">
        <title>Genome sequencing of the multicellular alga Astrephomene provides insights into convergent evolution of germ-soma differentiation.</title>
        <authorList>
            <person name="Yamashita S."/>
            <person name="Yamamoto K."/>
            <person name="Matsuzaki R."/>
            <person name="Suzuki S."/>
            <person name="Yamaguchi H."/>
            <person name="Hirooka S."/>
            <person name="Minakuchi Y."/>
            <person name="Miyagishima S."/>
            <person name="Kawachi M."/>
            <person name="Toyoda A."/>
            <person name="Nozaki H."/>
        </authorList>
    </citation>
    <scope>NUCLEOTIDE SEQUENCE [LARGE SCALE GENOMIC DNA]</scope>
    <source>
        <strain evidence="3 4">NIES-4017</strain>
    </source>
</reference>
<organism evidence="3 4">
    <name type="scientific">Astrephomene gubernaculifera</name>
    <dbReference type="NCBI Taxonomy" id="47775"/>
    <lineage>
        <taxon>Eukaryota</taxon>
        <taxon>Viridiplantae</taxon>
        <taxon>Chlorophyta</taxon>
        <taxon>core chlorophytes</taxon>
        <taxon>Chlorophyceae</taxon>
        <taxon>CS clade</taxon>
        <taxon>Chlamydomonadales</taxon>
        <taxon>Astrephomenaceae</taxon>
        <taxon>Astrephomene</taxon>
    </lineage>
</organism>
<sequence>MGLAYPACHSASSFPLQRLSRCSRLASRGLDAAVRTSCATAGASFPAGRILLASERPHHPVVRPVASASNGTGISESNPQQASPQQSTNGLGAAATIAAALQSVDDRSASVVTPPRPAQQAQQQPIINPVPEDVIAEFEHKLEADLQTVGVTLTAILGVIIFWRGVWSLLDHFLGDSVVGDICCIIVGLTIVLYIRLSGMKIASFWPPS</sequence>
<accession>A0AAD3DGX8</accession>
<dbReference type="AlphaFoldDB" id="A0AAD3DGX8"/>
<evidence type="ECO:0000256" key="1">
    <source>
        <dbReference type="SAM" id="MobiDB-lite"/>
    </source>
</evidence>
<proteinExistence type="predicted"/>
<keyword evidence="4" id="KW-1185">Reference proteome</keyword>
<evidence type="ECO:0000256" key="2">
    <source>
        <dbReference type="SAM" id="Phobius"/>
    </source>
</evidence>
<dbReference type="EMBL" id="BMAR01000002">
    <property type="protein sequence ID" value="GFR41624.1"/>
    <property type="molecule type" value="Genomic_DNA"/>
</dbReference>
<comment type="caution">
    <text evidence="3">The sequence shown here is derived from an EMBL/GenBank/DDBJ whole genome shotgun (WGS) entry which is preliminary data.</text>
</comment>
<keyword evidence="2" id="KW-1133">Transmembrane helix</keyword>
<evidence type="ECO:0000313" key="3">
    <source>
        <dbReference type="EMBL" id="GFR41624.1"/>
    </source>
</evidence>
<feature type="transmembrane region" description="Helical" evidence="2">
    <location>
        <begin position="148"/>
        <end position="166"/>
    </location>
</feature>
<keyword evidence="2" id="KW-0472">Membrane</keyword>
<evidence type="ECO:0000313" key="4">
    <source>
        <dbReference type="Proteomes" id="UP001054857"/>
    </source>
</evidence>
<feature type="compositionally biased region" description="Polar residues" evidence="1">
    <location>
        <begin position="67"/>
        <end position="89"/>
    </location>
</feature>
<feature type="region of interest" description="Disordered" evidence="1">
    <location>
        <begin position="63"/>
        <end position="89"/>
    </location>
</feature>
<feature type="transmembrane region" description="Helical" evidence="2">
    <location>
        <begin position="178"/>
        <end position="197"/>
    </location>
</feature>
<protein>
    <submittedName>
        <fullName evidence="3">Uncharacterized protein</fullName>
    </submittedName>
</protein>
<name>A0AAD3DGX8_9CHLO</name>
<keyword evidence="2" id="KW-0812">Transmembrane</keyword>
<dbReference type="Proteomes" id="UP001054857">
    <property type="component" value="Unassembled WGS sequence"/>
</dbReference>